<dbReference type="InterPro" id="IPR013783">
    <property type="entry name" value="Ig-like_fold"/>
</dbReference>
<dbReference type="PRINTS" id="PR00313">
    <property type="entry name" value="CABNDNGRPT"/>
</dbReference>
<dbReference type="Pfam" id="PF00353">
    <property type="entry name" value="HemolysinCabind"/>
    <property type="match status" value="2"/>
</dbReference>
<evidence type="ECO:0000256" key="1">
    <source>
        <dbReference type="ARBA" id="ARBA00009490"/>
    </source>
</evidence>
<accession>A0ABT2AJ95</accession>
<dbReference type="EMBL" id="JANUHA010000004">
    <property type="protein sequence ID" value="MCS0596301.1"/>
    <property type="molecule type" value="Genomic_DNA"/>
</dbReference>
<dbReference type="RefSeq" id="WP_258827345.1">
    <property type="nucleotide sequence ID" value="NZ_JANUHA010000004.1"/>
</dbReference>
<dbReference type="Gene3D" id="1.10.3130.20">
    <property type="entry name" value="Phycobilisome linker domain"/>
    <property type="match status" value="1"/>
</dbReference>
<dbReference type="InterPro" id="IPR041498">
    <property type="entry name" value="Big_6"/>
</dbReference>
<reference evidence="3 4" key="1">
    <citation type="submission" date="2022-08" db="EMBL/GenBank/DDBJ databases">
        <title>Reclassification of Massilia species as members of the genera Telluria, Duganella, Pseudoduganella, Mokoshia gen. nov. and Zemynaea gen. nov. using orthogonal and non-orthogonal genome-based approaches.</title>
        <authorList>
            <person name="Bowman J.P."/>
        </authorList>
    </citation>
    <scope>NUCLEOTIDE SEQUENCE [LARGE SCALE GENOMIC DNA]</scope>
    <source>
        <strain evidence="3 4">JCM 31661</strain>
    </source>
</reference>
<dbReference type="Pfam" id="PF19077">
    <property type="entry name" value="Big_13"/>
    <property type="match status" value="1"/>
</dbReference>
<dbReference type="Pfam" id="PF13946">
    <property type="entry name" value="DUF4214"/>
    <property type="match status" value="1"/>
</dbReference>
<organism evidence="3 4">
    <name type="scientific">Massilia agri</name>
    <dbReference type="NCBI Taxonomy" id="1886785"/>
    <lineage>
        <taxon>Bacteria</taxon>
        <taxon>Pseudomonadati</taxon>
        <taxon>Pseudomonadota</taxon>
        <taxon>Betaproteobacteria</taxon>
        <taxon>Burkholderiales</taxon>
        <taxon>Oxalobacteraceae</taxon>
        <taxon>Telluria group</taxon>
        <taxon>Massilia</taxon>
    </lineage>
</organism>
<dbReference type="InterPro" id="IPR011049">
    <property type="entry name" value="Serralysin-like_metalloprot_C"/>
</dbReference>
<dbReference type="Pfam" id="PF17936">
    <property type="entry name" value="Big_6"/>
    <property type="match status" value="1"/>
</dbReference>
<dbReference type="InterPro" id="IPR024079">
    <property type="entry name" value="MetalloPept_cat_dom_sf"/>
</dbReference>
<dbReference type="Pfam" id="PF13688">
    <property type="entry name" value="Reprolysin_5"/>
    <property type="match status" value="1"/>
</dbReference>
<comment type="caution">
    <text evidence="3">The sequence shown here is derived from an EMBL/GenBank/DDBJ whole genome shotgun (WGS) entry which is preliminary data.</text>
</comment>
<dbReference type="InterPro" id="IPR025282">
    <property type="entry name" value="DUF4214"/>
</dbReference>
<dbReference type="SMART" id="SM00235">
    <property type="entry name" value="ZnMc"/>
    <property type="match status" value="1"/>
</dbReference>
<dbReference type="SUPFAM" id="SSF55486">
    <property type="entry name" value="Metalloproteases ('zincins'), catalytic domain"/>
    <property type="match status" value="1"/>
</dbReference>
<dbReference type="SUPFAM" id="SSF51120">
    <property type="entry name" value="beta-Roll"/>
    <property type="match status" value="2"/>
</dbReference>
<dbReference type="InterPro" id="IPR006026">
    <property type="entry name" value="Peptidase_Metallo"/>
</dbReference>
<proteinExistence type="inferred from homology"/>
<protein>
    <submittedName>
        <fullName evidence="3">DUF4214 domain-containing protein</fullName>
    </submittedName>
</protein>
<evidence type="ECO:0000313" key="3">
    <source>
        <dbReference type="EMBL" id="MCS0596301.1"/>
    </source>
</evidence>
<dbReference type="InterPro" id="IPR034033">
    <property type="entry name" value="Serralysin-like"/>
</dbReference>
<feature type="domain" description="Peptidase metallopeptidase" evidence="2">
    <location>
        <begin position="24"/>
        <end position="219"/>
    </location>
</feature>
<evidence type="ECO:0000313" key="4">
    <source>
        <dbReference type="Proteomes" id="UP001206572"/>
    </source>
</evidence>
<name>A0ABT2AJ95_9BURK</name>
<dbReference type="Proteomes" id="UP001206572">
    <property type="component" value="Unassembled WGS sequence"/>
</dbReference>
<evidence type="ECO:0000259" key="2">
    <source>
        <dbReference type="SMART" id="SM00235"/>
    </source>
</evidence>
<keyword evidence="4" id="KW-1185">Reference proteome</keyword>
<sequence>MANVSDINTTPLSGLNHIDALLDKGPDWNFLTSNTANTIYYTFSVSSGIESTRTGQEAFTLSQQSAARYAFNYLQQLTGIKFVETSSGTSAQLHLANIDISGSTTTGLCSWSSTYYQGAGGNLVSYGANAYIYLDNNEWYGYNRDLSPGGVGYQTLLHELGHALGLSHPFHEADEEQHIHLSTAQDNTANTIMSYTDKGGPYSTFSPYDIAALNWLYGGDGLGGALGINSESGARYTTGTSAADTLNGTAHNDTLQGNGGNDMINGGNGIDTAVFTGVRSNYTLTNNVDGSLQVASGLEGIDTLTGVELLQFADVRVERASVGSDTIAPAAPVFAVTKNANGFTTGNTPLITGMAEANATVSIYNGQNLIATVKADARGVWSAAPTLPDAMNYRVHATATDAAGNVSARSTSDVFHVDGTAPHVPTNTFSLAPGSNKPVFSGIGEAGTEILLVRIGENIPISATSVGPDGKWTIASTPLPDGSYVAAAASVDKAGNATSASTRMEFVIASTDNQTGGDGNDTFIVGAGDNAIDGGAGRDTVVYAGSMADYTIKRSVWGFNVTTKSPSEGTDALINVERIQFSDGYKALDVDGLTGQIFRLYEAALGRPAEPTGLGYWMQRMEKGASLVEIAHEFTWAPEFKEKYGSNPNDADFLRQLYLNILDREPDPDGYAYWVGRIDDSSREQIMVEFSESVENKAQVIGTIQNGMEYIPYVNP</sequence>
<dbReference type="Gene3D" id="3.40.390.10">
    <property type="entry name" value="Collagenase (Catalytic Domain)"/>
    <property type="match status" value="1"/>
</dbReference>
<gene>
    <name evidence="3" type="ORF">NX780_08045</name>
</gene>
<dbReference type="PROSITE" id="PS00330">
    <property type="entry name" value="HEMOLYSIN_CALCIUM"/>
    <property type="match status" value="1"/>
</dbReference>
<dbReference type="InterPro" id="IPR001343">
    <property type="entry name" value="Hemolysn_Ca-bd"/>
</dbReference>
<comment type="similarity">
    <text evidence="1">Belongs to the peptidase M10B family.</text>
</comment>
<dbReference type="Gene3D" id="2.60.40.10">
    <property type="entry name" value="Immunoglobulins"/>
    <property type="match status" value="2"/>
</dbReference>
<dbReference type="InterPro" id="IPR038255">
    <property type="entry name" value="PBS_linker_sf"/>
</dbReference>
<dbReference type="InterPro" id="IPR044016">
    <property type="entry name" value="Big_13"/>
</dbReference>
<dbReference type="InterPro" id="IPR018511">
    <property type="entry name" value="Hemolysin-typ_Ca-bd_CS"/>
</dbReference>
<dbReference type="CDD" id="cd04277">
    <property type="entry name" value="ZnMc_serralysin_like"/>
    <property type="match status" value="1"/>
</dbReference>